<dbReference type="Proteomes" id="UP000224006">
    <property type="component" value="Chromosome III"/>
</dbReference>
<keyword evidence="4" id="KW-0732">Signal</keyword>
<feature type="chain" id="PRO_5012586317" evidence="4">
    <location>
        <begin position="42"/>
        <end position="631"/>
    </location>
</feature>
<organism evidence="6 7">
    <name type="scientific">Besnoitia besnoiti</name>
    <name type="common">Apicomplexan protozoan</name>
    <dbReference type="NCBI Taxonomy" id="94643"/>
    <lineage>
        <taxon>Eukaryota</taxon>
        <taxon>Sar</taxon>
        <taxon>Alveolata</taxon>
        <taxon>Apicomplexa</taxon>
        <taxon>Conoidasida</taxon>
        <taxon>Coccidia</taxon>
        <taxon>Eucoccidiorida</taxon>
        <taxon>Eimeriorina</taxon>
        <taxon>Sarcocystidae</taxon>
        <taxon>Besnoitia</taxon>
    </lineage>
</organism>
<comment type="similarity">
    <text evidence="1">Belongs to the AB hydrolase superfamily.</text>
</comment>
<dbReference type="Pfam" id="PF12697">
    <property type="entry name" value="Abhydrolase_6"/>
    <property type="match status" value="1"/>
</dbReference>
<dbReference type="EMBL" id="NWUJ01000003">
    <property type="protein sequence ID" value="PFH36360.1"/>
    <property type="molecule type" value="Genomic_DNA"/>
</dbReference>
<feature type="region of interest" description="Disordered" evidence="3">
    <location>
        <begin position="491"/>
        <end position="512"/>
    </location>
</feature>
<dbReference type="RefSeq" id="XP_029220369.1">
    <property type="nucleotide sequence ID" value="XM_029363003.1"/>
</dbReference>
<dbReference type="OrthoDB" id="8119704at2759"/>
<evidence type="ECO:0000259" key="5">
    <source>
        <dbReference type="Pfam" id="PF12697"/>
    </source>
</evidence>
<feature type="domain" description="AB hydrolase-1" evidence="5">
    <location>
        <begin position="296"/>
        <end position="622"/>
    </location>
</feature>
<dbReference type="VEuPathDB" id="ToxoDB:BESB_045520"/>
<dbReference type="STRING" id="94643.A0A2A9MLL7"/>
<evidence type="ECO:0000313" key="7">
    <source>
        <dbReference type="Proteomes" id="UP000224006"/>
    </source>
</evidence>
<dbReference type="KEGG" id="bbes:BESB_045520"/>
<evidence type="ECO:0000256" key="4">
    <source>
        <dbReference type="SAM" id="SignalP"/>
    </source>
</evidence>
<dbReference type="SUPFAM" id="SSF53474">
    <property type="entry name" value="alpha/beta-Hydrolases"/>
    <property type="match status" value="1"/>
</dbReference>
<keyword evidence="7" id="KW-1185">Reference proteome</keyword>
<evidence type="ECO:0000256" key="2">
    <source>
        <dbReference type="ARBA" id="ARBA00022801"/>
    </source>
</evidence>
<reference evidence="6 7" key="1">
    <citation type="submission" date="2017-09" db="EMBL/GenBank/DDBJ databases">
        <title>Genome sequencing of Besnoitia besnoiti strain Bb-Ger1.</title>
        <authorList>
            <person name="Schares G."/>
            <person name="Venepally P."/>
            <person name="Lorenzi H.A."/>
        </authorList>
    </citation>
    <scope>NUCLEOTIDE SEQUENCE [LARGE SCALE GENOMIC DNA]</scope>
    <source>
        <strain evidence="6 7">Bb-Ger1</strain>
    </source>
</reference>
<dbReference type="GeneID" id="40309482"/>
<dbReference type="InterPro" id="IPR000073">
    <property type="entry name" value="AB_hydrolase_1"/>
</dbReference>
<feature type="region of interest" description="Disordered" evidence="3">
    <location>
        <begin position="239"/>
        <end position="266"/>
    </location>
</feature>
<evidence type="ECO:0000313" key="6">
    <source>
        <dbReference type="EMBL" id="PFH36360.1"/>
    </source>
</evidence>
<proteinExistence type="inferred from homology"/>
<feature type="compositionally biased region" description="Basic and acidic residues" evidence="3">
    <location>
        <begin position="546"/>
        <end position="560"/>
    </location>
</feature>
<evidence type="ECO:0000256" key="3">
    <source>
        <dbReference type="SAM" id="MobiDB-lite"/>
    </source>
</evidence>
<feature type="signal peptide" evidence="4">
    <location>
        <begin position="1"/>
        <end position="41"/>
    </location>
</feature>
<dbReference type="InterPro" id="IPR029058">
    <property type="entry name" value="AB_hydrolase_fold"/>
</dbReference>
<dbReference type="PANTHER" id="PTHR46118:SF4">
    <property type="entry name" value="PROTEIN ABHD11"/>
    <property type="match status" value="1"/>
</dbReference>
<evidence type="ECO:0000256" key="1">
    <source>
        <dbReference type="ARBA" id="ARBA00008645"/>
    </source>
</evidence>
<dbReference type="AlphaFoldDB" id="A0A2A9MLL7"/>
<dbReference type="Gene3D" id="3.40.50.1820">
    <property type="entry name" value="alpha/beta hydrolase"/>
    <property type="match status" value="1"/>
</dbReference>
<dbReference type="PANTHER" id="PTHR46118">
    <property type="entry name" value="PROTEIN ABHD11"/>
    <property type="match status" value="1"/>
</dbReference>
<feature type="compositionally biased region" description="Low complexity" evidence="3">
    <location>
        <begin position="239"/>
        <end position="258"/>
    </location>
</feature>
<protein>
    <submittedName>
        <fullName evidence="6">Hydrolase, alpha/beta fold family protein</fullName>
    </submittedName>
</protein>
<dbReference type="GO" id="GO:0052689">
    <property type="term" value="F:carboxylic ester hydrolase activity"/>
    <property type="evidence" value="ECO:0007669"/>
    <property type="project" value="TreeGrafter"/>
</dbReference>
<feature type="region of interest" description="Disordered" evidence="3">
    <location>
        <begin position="546"/>
        <end position="571"/>
    </location>
</feature>
<name>A0A2A9MLL7_BESBE</name>
<gene>
    <name evidence="6" type="ORF">BESB_045520</name>
</gene>
<sequence length="631" mass="67473">MKRRISSSRRLSSLRLAPLFLSRLFLLSLFLLLLRWPPVSGRVRPLPRHPLCRPAPSFRACVAANSKTLGPSAGPISSSSLMSSQLSLRGCVPRDALTMLGVQRASSVAAALASRRAPPPREVSCFLFEALHPIRNHATARGCAALPGEAFLARRHASAQASSCASRSCGGACAARPLASTSSSSCWPPSAASGAPTLTRSLSTLSASLSSCASPVAPLCVPLACAALRLSARCASVVSQPPSSSSSTPQGEAGAAPREAAETGESSFPDAADLAFHVIPSRVKPLRREAPSLCVLHGLLGSKRNMRSFAALLNSPQIVAMDLRNHGESPWRDAMSIADLGKDLLHMLDTKPSLFAPPSPSATASGSTTARAHSGVVLVGHSLGGLAAMFAALHRAQEGVSTRPPVIRGVVVLDIAPVDYSSPRARAEGRPARGEEGLSTRRVVEILCDLPMSAFEDKKQLARTLAATDSPLPPRMVQWLLTAVKERRASRMRSGEAPWLEQAPPSRSRDKTLKNDEKIVLEWEMNLHAIQHMLKTQQLRWPLECPHEGAEPSEASRTEARGGAPPPVFEGPTLFLKGANSSYVDLKRDWPAMRRFFPNAECKVVQNAGHWLHAEQPLQTAELVNDFLAKT</sequence>
<accession>A0A2A9MLL7</accession>
<keyword evidence="2 6" id="KW-0378">Hydrolase</keyword>
<comment type="caution">
    <text evidence="6">The sequence shown here is derived from an EMBL/GenBank/DDBJ whole genome shotgun (WGS) entry which is preliminary data.</text>
</comment>